<dbReference type="GO" id="GO:0016811">
    <property type="term" value="F:hydrolase activity, acting on carbon-nitrogen (but not peptide) bonds, in linear amides"/>
    <property type="evidence" value="ECO:0007669"/>
    <property type="project" value="InterPro"/>
</dbReference>
<dbReference type="GO" id="GO:0006212">
    <property type="term" value="P:uracil catabolic process"/>
    <property type="evidence" value="ECO:0007669"/>
    <property type="project" value="UniProtKB-UniRule"/>
</dbReference>
<dbReference type="InterPro" id="IPR029058">
    <property type="entry name" value="AB_hydrolase_fold"/>
</dbReference>
<name>A0AA91Z762_9GAMM</name>
<dbReference type="GO" id="GO:0019740">
    <property type="term" value="P:nitrogen utilization"/>
    <property type="evidence" value="ECO:0007669"/>
    <property type="project" value="UniProtKB-UniRule"/>
</dbReference>
<organism evidence="4 6">
    <name type="scientific">Halopseudomonas pelagia</name>
    <dbReference type="NCBI Taxonomy" id="553151"/>
    <lineage>
        <taxon>Bacteria</taxon>
        <taxon>Pseudomonadati</taxon>
        <taxon>Pseudomonadota</taxon>
        <taxon>Gammaproteobacteria</taxon>
        <taxon>Pseudomonadales</taxon>
        <taxon>Pseudomonadaceae</taxon>
        <taxon>Halopseudomonas</taxon>
    </lineage>
</organism>
<dbReference type="PANTHER" id="PTHR43433">
    <property type="entry name" value="HYDROLASE, ALPHA/BETA FOLD FAMILY PROTEIN"/>
    <property type="match status" value="1"/>
</dbReference>
<evidence type="ECO:0000313" key="4">
    <source>
        <dbReference type="EMBL" id="PCD00684.1"/>
    </source>
</evidence>
<dbReference type="InterPro" id="IPR019913">
    <property type="entry name" value="Pyrimidine_utilisation_RutD"/>
</dbReference>
<dbReference type="Proteomes" id="UP000344571">
    <property type="component" value="Chromosome"/>
</dbReference>
<accession>A0AA91Z762</accession>
<dbReference type="EC" id="3.5.1.-" evidence="2"/>
<dbReference type="EMBL" id="NWMT01000063">
    <property type="protein sequence ID" value="PCD00684.1"/>
    <property type="molecule type" value="Genomic_DNA"/>
</dbReference>
<reference evidence="4 6" key="1">
    <citation type="submission" date="2017-09" db="EMBL/GenBank/DDBJ databases">
        <title>Bacterial and phytoplankton interrelationship in Kongsfjorden, an Arctic fjord.</title>
        <authorList>
            <person name="Sinha R."/>
            <person name="Krishnan K."/>
        </authorList>
    </citation>
    <scope>NUCLEOTIDE SEQUENCE [LARGE SCALE GENOMIC DNA]</scope>
    <source>
        <strain evidence="4 6">58</strain>
    </source>
</reference>
<evidence type="ECO:0000259" key="3">
    <source>
        <dbReference type="Pfam" id="PF00561"/>
    </source>
</evidence>
<dbReference type="HAMAP" id="MF_00832">
    <property type="entry name" value="RutD"/>
    <property type="match status" value="1"/>
</dbReference>
<dbReference type="PANTHER" id="PTHR43433:SF5">
    <property type="entry name" value="AB HYDROLASE-1 DOMAIN-CONTAINING PROTEIN"/>
    <property type="match status" value="1"/>
</dbReference>
<comment type="function">
    <text evidence="2">Involved in pyrimidine catabolism. May facilitate the hydrolysis of carbamate, a reaction that can also occur spontaneously.</text>
</comment>
<evidence type="ECO:0000313" key="6">
    <source>
        <dbReference type="Proteomes" id="UP000243750"/>
    </source>
</evidence>
<comment type="catalytic activity">
    <reaction evidence="2">
        <text>carbamate + 2 H(+) = NH4(+) + CO2</text>
        <dbReference type="Rhea" id="RHEA:15649"/>
        <dbReference type="ChEBI" id="CHEBI:13941"/>
        <dbReference type="ChEBI" id="CHEBI:15378"/>
        <dbReference type="ChEBI" id="CHEBI:16526"/>
        <dbReference type="ChEBI" id="CHEBI:28938"/>
    </reaction>
</comment>
<dbReference type="Pfam" id="PF00561">
    <property type="entry name" value="Abhydrolase_1"/>
    <property type="match status" value="2"/>
</dbReference>
<dbReference type="Proteomes" id="UP000243750">
    <property type="component" value="Unassembled WGS sequence"/>
</dbReference>
<protein>
    <recommendedName>
        <fullName evidence="2">Putative carbamate hydrolase RutD</fullName>
        <ecNumber evidence="2">3.5.1.-</ecNumber>
    </recommendedName>
    <alternativeName>
        <fullName evidence="2">Aminohydrolase</fullName>
    </alternativeName>
</protein>
<dbReference type="InterPro" id="IPR050471">
    <property type="entry name" value="AB_hydrolase"/>
</dbReference>
<feature type="domain" description="AB hydrolase-1" evidence="3">
    <location>
        <begin position="14"/>
        <end position="121"/>
    </location>
</feature>
<keyword evidence="7" id="KW-1185">Reference proteome</keyword>
<feature type="domain" description="AB hydrolase-1" evidence="3">
    <location>
        <begin position="142"/>
        <end position="239"/>
    </location>
</feature>
<evidence type="ECO:0000256" key="1">
    <source>
        <dbReference type="ARBA" id="ARBA00022801"/>
    </source>
</evidence>
<dbReference type="EMBL" id="CP033116">
    <property type="protein sequence ID" value="QFY58628.1"/>
    <property type="molecule type" value="Genomic_DNA"/>
</dbReference>
<dbReference type="InterPro" id="IPR000073">
    <property type="entry name" value="AB_hydrolase_1"/>
</dbReference>
<dbReference type="RefSeq" id="WP_096345632.1">
    <property type="nucleotide sequence ID" value="NZ_CP033116.1"/>
</dbReference>
<evidence type="ECO:0000313" key="5">
    <source>
        <dbReference type="EMBL" id="QFY58628.1"/>
    </source>
</evidence>
<sequence length="266" mass="28791">MHIEFHGRQDATAPTLVFSSGLGGAAHFWSPQLATLGDHYRLVLYDQSGTGRSPATLPEGYGIDCMADELCELLAEHGVDDYHFVGHALGGLVGLAMAMRRAPGLRSLTLMNAWASASPHTARCFSVRKQLLAGAGPAAYVEAQALFLYPPTWIADHIQQLQAEDLKHVAGFPPVENLLRRINALLTFDPGEALRGIAQPTLLIANRDDMLVPWTCSEELKQLLPDARLKTFDYGGHASSVTCAEIINQTVCDFIADVTQTAQAKA</sequence>
<dbReference type="PRINTS" id="PR00111">
    <property type="entry name" value="ABHYDROLASE"/>
</dbReference>
<proteinExistence type="inferred from homology"/>
<dbReference type="AlphaFoldDB" id="A0AA91Z762"/>
<comment type="similarity">
    <text evidence="2">Belongs to the AB hydrolase superfamily. Hydrolase RutD family.</text>
</comment>
<dbReference type="SUPFAM" id="SSF53474">
    <property type="entry name" value="alpha/beta-Hydrolases"/>
    <property type="match status" value="1"/>
</dbReference>
<gene>
    <name evidence="2 4" type="primary">rutD</name>
    <name evidence="4" type="ORF">CO192_04560</name>
    <name evidence="5" type="ORF">EAO82_01525</name>
</gene>
<dbReference type="Gene3D" id="3.40.50.1820">
    <property type="entry name" value="alpha/beta hydrolase"/>
    <property type="match status" value="1"/>
</dbReference>
<evidence type="ECO:0000313" key="7">
    <source>
        <dbReference type="Proteomes" id="UP000344571"/>
    </source>
</evidence>
<reference evidence="5 7" key="2">
    <citation type="submission" date="2018-10" db="EMBL/GenBank/DDBJ databases">
        <title>Complete genome sequence of Pseudomonas pelagia strain Kongs-67.</title>
        <authorList>
            <person name="Sinha R.K."/>
            <person name="Krishnan K."/>
        </authorList>
    </citation>
    <scope>NUCLEOTIDE SEQUENCE [LARGE SCALE GENOMIC DNA]</scope>
    <source>
        <strain evidence="5 7">Kongs-67</strain>
    </source>
</reference>
<dbReference type="NCBIfam" id="TIGR03611">
    <property type="entry name" value="RutD"/>
    <property type="match status" value="1"/>
</dbReference>
<keyword evidence="1 2" id="KW-0378">Hydrolase</keyword>
<evidence type="ECO:0000256" key="2">
    <source>
        <dbReference type="HAMAP-Rule" id="MF_00832"/>
    </source>
</evidence>